<keyword evidence="3" id="KW-1185">Reference proteome</keyword>
<protein>
    <submittedName>
        <fullName evidence="2">Uncharacterized protein</fullName>
    </submittedName>
</protein>
<evidence type="ECO:0000313" key="2">
    <source>
        <dbReference type="EMBL" id="EUN32757.1"/>
    </source>
</evidence>
<dbReference type="RefSeq" id="XP_014562268.1">
    <property type="nucleotide sequence ID" value="XM_014706782.1"/>
</dbReference>
<sequence>MLENQAAVVDAELAEPNALSTSQGKNEPVPFLFKEKNTLLREKIGENEKYRDILIQMVKRRLDALLPPEASSKGAGEHAGEVTNTKNANHPNSLLTASALSNLSVDSDHHRLLKSVTPKKTLQHISLPYPAYPTPLTTPFPLLRTVPRQSEISPISSTHHPSTANSNAASASKNASTSPPSCTLEWEREQYLCMHKRLRPRTHKELAKQSGDGVQGGKVMKEKGDVKLKRRKHKEWKRLDREVTEGLLERLEVNPVIREETDDQV</sequence>
<dbReference type="AlphaFoldDB" id="W7FAI5"/>
<feature type="compositionally biased region" description="Polar residues" evidence="1">
    <location>
        <begin position="82"/>
        <end position="91"/>
    </location>
</feature>
<accession>W7FAI5</accession>
<dbReference type="HOGENOM" id="CLU_091741_0_0_1"/>
<feature type="region of interest" description="Disordered" evidence="1">
    <location>
        <begin position="202"/>
        <end position="233"/>
    </location>
</feature>
<evidence type="ECO:0000256" key="1">
    <source>
        <dbReference type="SAM" id="MobiDB-lite"/>
    </source>
</evidence>
<gene>
    <name evidence="2" type="ORF">COCVIDRAFT_21806</name>
</gene>
<dbReference type="EMBL" id="KI968692">
    <property type="protein sequence ID" value="EUN32757.1"/>
    <property type="molecule type" value="Genomic_DNA"/>
</dbReference>
<dbReference type="Proteomes" id="UP000054337">
    <property type="component" value="Unassembled WGS sequence"/>
</dbReference>
<feature type="compositionally biased region" description="Low complexity" evidence="1">
    <location>
        <begin position="161"/>
        <end position="181"/>
    </location>
</feature>
<dbReference type="GeneID" id="26252790"/>
<feature type="compositionally biased region" description="Polar residues" evidence="1">
    <location>
        <begin position="151"/>
        <end position="160"/>
    </location>
</feature>
<feature type="region of interest" description="Disordered" evidence="1">
    <location>
        <begin position="151"/>
        <end position="181"/>
    </location>
</feature>
<evidence type="ECO:0000313" key="3">
    <source>
        <dbReference type="Proteomes" id="UP000054337"/>
    </source>
</evidence>
<name>W7FAI5_BIPV3</name>
<dbReference type="OrthoDB" id="10420479at2759"/>
<proteinExistence type="predicted"/>
<feature type="region of interest" description="Disordered" evidence="1">
    <location>
        <begin position="68"/>
        <end position="92"/>
    </location>
</feature>
<reference evidence="2 3" key="1">
    <citation type="journal article" date="2013" name="PLoS Genet.">
        <title>Comparative genome structure, secondary metabolite, and effector coding capacity across Cochliobolus pathogens.</title>
        <authorList>
            <person name="Condon B.J."/>
            <person name="Leng Y."/>
            <person name="Wu D."/>
            <person name="Bushley K.E."/>
            <person name="Ohm R.A."/>
            <person name="Otillar R."/>
            <person name="Martin J."/>
            <person name="Schackwitz W."/>
            <person name="Grimwood J."/>
            <person name="MohdZainudin N."/>
            <person name="Xue C."/>
            <person name="Wang R."/>
            <person name="Manning V.A."/>
            <person name="Dhillon B."/>
            <person name="Tu Z.J."/>
            <person name="Steffenson B.J."/>
            <person name="Salamov A."/>
            <person name="Sun H."/>
            <person name="Lowry S."/>
            <person name="LaButti K."/>
            <person name="Han J."/>
            <person name="Copeland A."/>
            <person name="Lindquist E."/>
            <person name="Barry K."/>
            <person name="Schmutz J."/>
            <person name="Baker S.E."/>
            <person name="Ciuffetti L.M."/>
            <person name="Grigoriev I.V."/>
            <person name="Zhong S."/>
            <person name="Turgeon B.G."/>
        </authorList>
    </citation>
    <scope>NUCLEOTIDE SEQUENCE [LARGE SCALE GENOMIC DNA]</scope>
    <source>
        <strain evidence="2 3">FI3</strain>
    </source>
</reference>
<organism evidence="2 3">
    <name type="scientific">Bipolaris victoriae (strain FI3)</name>
    <name type="common">Victoria blight of oats agent</name>
    <name type="synonym">Cochliobolus victoriae</name>
    <dbReference type="NCBI Taxonomy" id="930091"/>
    <lineage>
        <taxon>Eukaryota</taxon>
        <taxon>Fungi</taxon>
        <taxon>Dikarya</taxon>
        <taxon>Ascomycota</taxon>
        <taxon>Pezizomycotina</taxon>
        <taxon>Dothideomycetes</taxon>
        <taxon>Pleosporomycetidae</taxon>
        <taxon>Pleosporales</taxon>
        <taxon>Pleosporineae</taxon>
        <taxon>Pleosporaceae</taxon>
        <taxon>Bipolaris</taxon>
    </lineage>
</organism>